<dbReference type="Pfam" id="PF12833">
    <property type="entry name" value="HTH_18"/>
    <property type="match status" value="1"/>
</dbReference>
<evidence type="ECO:0000259" key="5">
    <source>
        <dbReference type="PROSITE" id="PS01124"/>
    </source>
</evidence>
<keyword evidence="1" id="KW-0805">Transcription regulation</keyword>
<reference evidence="6 7" key="1">
    <citation type="submission" date="2018-11" db="EMBL/GenBank/DDBJ databases">
        <title>The draft genome sequence of Amphritea balenae JAMM 1525T.</title>
        <authorList>
            <person name="Fang Z."/>
            <person name="Zhang Y."/>
            <person name="Han X."/>
        </authorList>
    </citation>
    <scope>NUCLEOTIDE SEQUENCE [LARGE SCALE GENOMIC DNA]</scope>
    <source>
        <strain evidence="6 7">JAMM 1525</strain>
    </source>
</reference>
<dbReference type="Gene3D" id="1.10.10.60">
    <property type="entry name" value="Homeodomain-like"/>
    <property type="match status" value="2"/>
</dbReference>
<keyword evidence="4" id="KW-0804">Transcription</keyword>
<dbReference type="Gene3D" id="2.60.120.10">
    <property type="entry name" value="Jelly Rolls"/>
    <property type="match status" value="1"/>
</dbReference>
<dbReference type="Proteomes" id="UP000267535">
    <property type="component" value="Unassembled WGS sequence"/>
</dbReference>
<dbReference type="SUPFAM" id="SSF46689">
    <property type="entry name" value="Homeodomain-like"/>
    <property type="match status" value="2"/>
</dbReference>
<dbReference type="GO" id="GO:0003700">
    <property type="term" value="F:DNA-binding transcription factor activity"/>
    <property type="evidence" value="ECO:0007669"/>
    <property type="project" value="InterPro"/>
</dbReference>
<dbReference type="GO" id="GO:0043565">
    <property type="term" value="F:sequence-specific DNA binding"/>
    <property type="evidence" value="ECO:0007669"/>
    <property type="project" value="InterPro"/>
</dbReference>
<dbReference type="AlphaFoldDB" id="A0A3P1SS53"/>
<dbReference type="PANTHER" id="PTHR46796:SF11">
    <property type="entry name" value="TRANSCRIPTIONAL REGULATOR-RELATED"/>
    <property type="match status" value="1"/>
</dbReference>
<dbReference type="InterPro" id="IPR018062">
    <property type="entry name" value="HTH_AraC-typ_CS"/>
</dbReference>
<dbReference type="PANTHER" id="PTHR46796">
    <property type="entry name" value="HTH-TYPE TRANSCRIPTIONAL ACTIVATOR RHAS-RELATED"/>
    <property type="match status" value="1"/>
</dbReference>
<dbReference type="PRINTS" id="PR00032">
    <property type="entry name" value="HTHARAC"/>
</dbReference>
<dbReference type="InterPro" id="IPR003313">
    <property type="entry name" value="AraC-bd"/>
</dbReference>
<dbReference type="RefSeq" id="WP_124925479.1">
    <property type="nucleotide sequence ID" value="NZ_BMOH01000005.1"/>
</dbReference>
<dbReference type="InterPro" id="IPR020449">
    <property type="entry name" value="Tscrpt_reg_AraC-type_HTH"/>
</dbReference>
<organism evidence="6 7">
    <name type="scientific">Amphritea balenae</name>
    <dbReference type="NCBI Taxonomy" id="452629"/>
    <lineage>
        <taxon>Bacteria</taxon>
        <taxon>Pseudomonadati</taxon>
        <taxon>Pseudomonadota</taxon>
        <taxon>Gammaproteobacteria</taxon>
        <taxon>Oceanospirillales</taxon>
        <taxon>Oceanospirillaceae</taxon>
        <taxon>Amphritea</taxon>
    </lineage>
</organism>
<dbReference type="Pfam" id="PF02311">
    <property type="entry name" value="AraC_binding"/>
    <property type="match status" value="1"/>
</dbReference>
<dbReference type="OrthoDB" id="9809338at2"/>
<dbReference type="SMART" id="SM00342">
    <property type="entry name" value="HTH_ARAC"/>
    <property type="match status" value="1"/>
</dbReference>
<name>A0A3P1SS53_9GAMM</name>
<evidence type="ECO:0000313" key="7">
    <source>
        <dbReference type="Proteomes" id="UP000267535"/>
    </source>
</evidence>
<dbReference type="InterPro" id="IPR014710">
    <property type="entry name" value="RmlC-like_jellyroll"/>
</dbReference>
<keyword evidence="7" id="KW-1185">Reference proteome</keyword>
<protein>
    <submittedName>
        <fullName evidence="6">AraC family transcriptional regulator</fullName>
    </submittedName>
</protein>
<gene>
    <name evidence="6" type="ORF">EHS89_07285</name>
</gene>
<dbReference type="SUPFAM" id="SSF51215">
    <property type="entry name" value="Regulatory protein AraC"/>
    <property type="match status" value="1"/>
</dbReference>
<dbReference type="PROSITE" id="PS00041">
    <property type="entry name" value="HTH_ARAC_FAMILY_1"/>
    <property type="match status" value="1"/>
</dbReference>
<dbReference type="InterPro" id="IPR018060">
    <property type="entry name" value="HTH_AraC"/>
</dbReference>
<evidence type="ECO:0000256" key="4">
    <source>
        <dbReference type="ARBA" id="ARBA00023163"/>
    </source>
</evidence>
<feature type="domain" description="HTH araC/xylS-type" evidence="5">
    <location>
        <begin position="179"/>
        <end position="274"/>
    </location>
</feature>
<keyword evidence="2" id="KW-0238">DNA-binding</keyword>
<proteinExistence type="predicted"/>
<keyword evidence="3" id="KW-0010">Activator</keyword>
<dbReference type="InterPro" id="IPR050204">
    <property type="entry name" value="AraC_XylS_family_regulators"/>
</dbReference>
<dbReference type="PROSITE" id="PS01124">
    <property type="entry name" value="HTH_ARAC_FAMILY_2"/>
    <property type="match status" value="1"/>
</dbReference>
<comment type="caution">
    <text evidence="6">The sequence shown here is derived from an EMBL/GenBank/DDBJ whole genome shotgun (WGS) entry which is preliminary data.</text>
</comment>
<evidence type="ECO:0000256" key="3">
    <source>
        <dbReference type="ARBA" id="ARBA00023159"/>
    </source>
</evidence>
<sequence length="274" mass="31325">MQDLIAYHRLTDTPDLVLSEGLYSEYRFEPHYHIDYHIGLVVEGVQRQKFQGNTVRLAPGRISVMPPGAVHDGISDDQNAYRMNTFRISPELISHYFTDIYEQETDLLHSGTLFSGAMIENRLISNQLSQIFKLLQSDGTLSSVASEQNWLNALAPLLAQLYQQTPKPVKGGLSDKDIYRIREYCHAYLGEKISLEQLAGLCGLSRYQFLRRFEKTCGITPHAWLTRLRLEYACRKIRCSDSTIAQIATDTGFYDQSHFNRAFRQAYGAAPSRY</sequence>
<dbReference type="InterPro" id="IPR037923">
    <property type="entry name" value="HTH-like"/>
</dbReference>
<accession>A0A3P1SS53</accession>
<evidence type="ECO:0000256" key="1">
    <source>
        <dbReference type="ARBA" id="ARBA00023015"/>
    </source>
</evidence>
<evidence type="ECO:0000313" key="6">
    <source>
        <dbReference type="EMBL" id="RRD00009.1"/>
    </source>
</evidence>
<dbReference type="EMBL" id="RQXV01000003">
    <property type="protein sequence ID" value="RRD00009.1"/>
    <property type="molecule type" value="Genomic_DNA"/>
</dbReference>
<dbReference type="InterPro" id="IPR009057">
    <property type="entry name" value="Homeodomain-like_sf"/>
</dbReference>
<evidence type="ECO:0000256" key="2">
    <source>
        <dbReference type="ARBA" id="ARBA00023125"/>
    </source>
</evidence>